<dbReference type="Pfam" id="PF03958">
    <property type="entry name" value="Secretin_N"/>
    <property type="match status" value="3"/>
</dbReference>
<feature type="chain" id="PRO_5001615369" evidence="12">
    <location>
        <begin position="30"/>
        <end position="756"/>
    </location>
</feature>
<dbReference type="InterPro" id="IPR004845">
    <property type="entry name" value="T2SS_GspD_CS"/>
</dbReference>
<feature type="region of interest" description="Disordered" evidence="11">
    <location>
        <begin position="292"/>
        <end position="349"/>
    </location>
</feature>
<keyword evidence="9" id="KW-0998">Cell outer membrane</keyword>
<dbReference type="GO" id="GO:0015628">
    <property type="term" value="P:protein secretion by the type II secretion system"/>
    <property type="evidence" value="ECO:0007669"/>
    <property type="project" value="InterPro"/>
</dbReference>
<proteinExistence type="inferred from homology"/>
<feature type="domain" description="GspD-like N0" evidence="15">
    <location>
        <begin position="34"/>
        <end position="102"/>
    </location>
</feature>
<dbReference type="PROSITE" id="PS00875">
    <property type="entry name" value="T2SP_D"/>
    <property type="match status" value="1"/>
</dbReference>
<organism evidence="16 17">
    <name type="scientific">Acinetobacter baumannii 21072</name>
    <dbReference type="NCBI Taxonomy" id="1310697"/>
    <lineage>
        <taxon>Bacteria</taxon>
        <taxon>Pseudomonadati</taxon>
        <taxon>Pseudomonadota</taxon>
        <taxon>Gammaproteobacteria</taxon>
        <taxon>Moraxellales</taxon>
        <taxon>Moraxellaceae</taxon>
        <taxon>Acinetobacter</taxon>
        <taxon>Acinetobacter calcoaceticus/baumannii complex</taxon>
    </lineage>
</organism>
<evidence type="ECO:0000256" key="11">
    <source>
        <dbReference type="SAM" id="MobiDB-lite"/>
    </source>
</evidence>
<dbReference type="InterPro" id="IPR013356">
    <property type="entry name" value="T2SS_GspD"/>
</dbReference>
<feature type="compositionally biased region" description="Low complexity" evidence="11">
    <location>
        <begin position="294"/>
        <end position="349"/>
    </location>
</feature>
<evidence type="ECO:0000256" key="4">
    <source>
        <dbReference type="ARBA" id="ARBA00022452"/>
    </source>
</evidence>
<dbReference type="Pfam" id="PF00263">
    <property type="entry name" value="Secretin"/>
    <property type="match status" value="1"/>
</dbReference>
<dbReference type="AlphaFoldDB" id="A0A062IUB5"/>
<comment type="similarity">
    <text evidence="2">Belongs to the bacterial secretin family. GSP D subfamily.</text>
</comment>
<dbReference type="EMBL" id="JMOD01000005">
    <property type="protein sequence ID" value="KCY22122.1"/>
    <property type="molecule type" value="Genomic_DNA"/>
</dbReference>
<comment type="subcellular location">
    <subcellularLocation>
        <location evidence="1 10">Cell outer membrane</location>
    </subcellularLocation>
</comment>
<keyword evidence="3 10" id="KW-0813">Transport</keyword>
<feature type="region of interest" description="Disordered" evidence="11">
    <location>
        <begin position="693"/>
        <end position="720"/>
    </location>
</feature>
<evidence type="ECO:0000256" key="6">
    <source>
        <dbReference type="ARBA" id="ARBA00022729"/>
    </source>
</evidence>
<name>A0A062IUB5_ACIBA</name>
<reference evidence="16 17" key="1">
    <citation type="submission" date="2014-04" db="EMBL/GenBank/DDBJ databases">
        <title>Comparative genomics and transcriptomics to identify genetic mechanisms underlying the emergence of carbapenem resistant Acinetobacter baumannii (CRAb).</title>
        <authorList>
            <person name="Harris A.D."/>
            <person name="Johnson K.J."/>
            <person name="George J."/>
            <person name="Nadendla S."/>
            <person name="Daugherty S.C."/>
            <person name="Parankush S."/>
            <person name="Sadzewicz L."/>
            <person name="Tallon L."/>
            <person name="Sengamalay N."/>
            <person name="Hazen T.H."/>
            <person name="Rasko D.A."/>
        </authorList>
    </citation>
    <scope>NUCLEOTIDE SEQUENCE [LARGE SCALE GENOMIC DNA]</scope>
    <source>
        <strain evidence="16 17">21072</strain>
    </source>
</reference>
<dbReference type="RefSeq" id="WP_001196442.1">
    <property type="nucleotide sequence ID" value="NZ_JMOD01000005.1"/>
</dbReference>
<dbReference type="InterPro" id="IPR005644">
    <property type="entry name" value="NolW-like"/>
</dbReference>
<dbReference type="Gene3D" id="3.30.1370.120">
    <property type="match status" value="3"/>
</dbReference>
<sequence length="756" mass="80898">MALLNHQRPLWALLAAAPLIATVTSSAYAQTWKINLRDADLTAFINEVADITGKNFAVDPRVRGNVTVISNKPLNKDEVYDLFLGVLNVNGVVAIPSGNTIKLVPDSNVKNSGIPYDSRNRVRGDQIVTRVIWLENTNPNDLIPALRPLMPQFAHMAAIAGTNALIVSDRAANIYQLENIIRNLDGTGQNDIEAITLQSSQAEEIITQLEAMSATGASKDFSGARIRIIADNRTNRILIKGDPQTRKRIRHMIEMLDVPSADRLGGLKVFRLKYASAKNLSEILQGLVTGQAVSSSNNSNNSSNSSNPINSLIGNNQNSGSNTSGSSGTSISTPAINLNGNSNSSNQNNITSFNQNGVSIIADNAQNSLVVKADPQLMREIESAIQQLDVRRQQVLIEAAIIEVSGKDADQLGVQWALGDINSGIGLINFTNAGSSLASLAAGYLTGGAAGLGSAIGAGSSIALGKYKEGADGSRQLYGALIQALKENTASNLLSTPSIVTMDNEEAYIVVGQNVPFVTGSVTTNSTGINPYTTVERKDVGVTLKVIPHIGENGTVRLEIEQEVSNVQASKGQAADLITNKRAIKTAVLAEHGQTVVLGGLVSDDVEFNRQGIPGLSSIPYLGRLFRSDTRSNTKRNLLVFIHPTIVGDANDVRRLSQQRYNQLYSLQLAMDKNGNFAKLPEQVDDIYNQKMTPPSIASKPKNYQQVPSGGKSSTITTPVAVEPTVQKQTLQLPDPEINRTKNTVTTTTLRPSTAP</sequence>
<dbReference type="PRINTS" id="PR00811">
    <property type="entry name" value="BCTERIALGSPD"/>
</dbReference>
<protein>
    <submittedName>
        <fullName evidence="16">Type II secretion system protein D</fullName>
    </submittedName>
</protein>
<evidence type="ECO:0000256" key="10">
    <source>
        <dbReference type="RuleBase" id="RU004004"/>
    </source>
</evidence>
<dbReference type="NCBIfam" id="TIGR02517">
    <property type="entry name" value="type_II_gspD"/>
    <property type="match status" value="1"/>
</dbReference>
<evidence type="ECO:0000256" key="7">
    <source>
        <dbReference type="ARBA" id="ARBA00022927"/>
    </source>
</evidence>
<dbReference type="InterPro" id="IPR001775">
    <property type="entry name" value="GspD/PilQ"/>
</dbReference>
<evidence type="ECO:0000313" key="16">
    <source>
        <dbReference type="EMBL" id="KCY22122.1"/>
    </source>
</evidence>
<evidence type="ECO:0000259" key="15">
    <source>
        <dbReference type="Pfam" id="PF21305"/>
    </source>
</evidence>
<dbReference type="PANTHER" id="PTHR30332:SF24">
    <property type="entry name" value="SECRETIN GSPD-RELATED"/>
    <property type="match status" value="1"/>
</dbReference>
<feature type="domain" description="NolW-like" evidence="14">
    <location>
        <begin position="129"/>
        <end position="185"/>
    </location>
</feature>
<dbReference type="PANTHER" id="PTHR30332">
    <property type="entry name" value="PROBABLE GENERAL SECRETION PATHWAY PROTEIN D"/>
    <property type="match status" value="1"/>
</dbReference>
<dbReference type="PATRIC" id="fig|1310697.3.peg.487"/>
<dbReference type="GO" id="GO:0009279">
    <property type="term" value="C:cell outer membrane"/>
    <property type="evidence" value="ECO:0007669"/>
    <property type="project" value="UniProtKB-SubCell"/>
</dbReference>
<evidence type="ECO:0000256" key="8">
    <source>
        <dbReference type="ARBA" id="ARBA00023136"/>
    </source>
</evidence>
<feature type="signal peptide" evidence="12">
    <location>
        <begin position="1"/>
        <end position="29"/>
    </location>
</feature>
<feature type="compositionally biased region" description="Polar residues" evidence="11">
    <location>
        <begin position="702"/>
        <end position="718"/>
    </location>
</feature>
<evidence type="ECO:0000259" key="14">
    <source>
        <dbReference type="Pfam" id="PF03958"/>
    </source>
</evidence>
<dbReference type="InterPro" id="IPR038591">
    <property type="entry name" value="NolW-like_sf"/>
</dbReference>
<evidence type="ECO:0000256" key="2">
    <source>
        <dbReference type="ARBA" id="ARBA00006980"/>
    </source>
</evidence>
<feature type="domain" description="NolW-like" evidence="14">
    <location>
        <begin position="193"/>
        <end position="261"/>
    </location>
</feature>
<evidence type="ECO:0000313" key="17">
    <source>
        <dbReference type="Proteomes" id="UP000027327"/>
    </source>
</evidence>
<evidence type="ECO:0000256" key="5">
    <source>
        <dbReference type="ARBA" id="ARBA00022692"/>
    </source>
</evidence>
<evidence type="ECO:0000256" key="3">
    <source>
        <dbReference type="ARBA" id="ARBA00022448"/>
    </source>
</evidence>
<gene>
    <name evidence="16" type="primary">gspD</name>
    <name evidence="16" type="ORF">J596_0519</name>
</gene>
<dbReference type="Pfam" id="PF21305">
    <property type="entry name" value="type_II_gspD_N0"/>
    <property type="match status" value="1"/>
</dbReference>
<evidence type="ECO:0000256" key="1">
    <source>
        <dbReference type="ARBA" id="ARBA00004442"/>
    </source>
</evidence>
<dbReference type="Proteomes" id="UP000027327">
    <property type="component" value="Unassembled WGS sequence"/>
</dbReference>
<accession>A0A062IUB5</accession>
<dbReference type="InterPro" id="IPR050810">
    <property type="entry name" value="Bact_Secretion_Sys_Channel"/>
</dbReference>
<dbReference type="GO" id="GO:0015627">
    <property type="term" value="C:type II protein secretion system complex"/>
    <property type="evidence" value="ECO:0007669"/>
    <property type="project" value="InterPro"/>
</dbReference>
<feature type="domain" description="Type II/III secretion system secretin-like" evidence="13">
    <location>
        <begin position="484"/>
        <end position="647"/>
    </location>
</feature>
<keyword evidence="7" id="KW-0653">Protein transport</keyword>
<dbReference type="InterPro" id="IPR004846">
    <property type="entry name" value="T2SS/T3SS_dom"/>
</dbReference>
<keyword evidence="4" id="KW-1134">Transmembrane beta strand</keyword>
<dbReference type="InterPro" id="IPR049371">
    <property type="entry name" value="GspD-like_N0"/>
</dbReference>
<keyword evidence="5" id="KW-0812">Transmembrane</keyword>
<keyword evidence="8" id="KW-0472">Membrane</keyword>
<evidence type="ECO:0000256" key="9">
    <source>
        <dbReference type="ARBA" id="ARBA00023237"/>
    </source>
</evidence>
<comment type="caution">
    <text evidence="16">The sequence shown here is derived from an EMBL/GenBank/DDBJ whole genome shotgun (WGS) entry which is preliminary data.</text>
</comment>
<feature type="region of interest" description="Disordered" evidence="11">
    <location>
        <begin position="733"/>
        <end position="756"/>
    </location>
</feature>
<evidence type="ECO:0000256" key="12">
    <source>
        <dbReference type="SAM" id="SignalP"/>
    </source>
</evidence>
<evidence type="ECO:0000259" key="13">
    <source>
        <dbReference type="Pfam" id="PF00263"/>
    </source>
</evidence>
<keyword evidence="6 12" id="KW-0732">Signal</keyword>
<feature type="domain" description="NolW-like" evidence="14">
    <location>
        <begin position="268"/>
        <end position="394"/>
    </location>
</feature>